<dbReference type="GO" id="GO:0000976">
    <property type="term" value="F:transcription cis-regulatory region binding"/>
    <property type="evidence" value="ECO:0007669"/>
    <property type="project" value="TreeGrafter"/>
</dbReference>
<keyword evidence="3" id="KW-0804">Transcription</keyword>
<feature type="domain" description="Transcriptional regulator LacI/GalR-like sensor" evidence="4">
    <location>
        <begin position="4"/>
        <end position="76"/>
    </location>
</feature>
<evidence type="ECO:0000259" key="4">
    <source>
        <dbReference type="Pfam" id="PF13377"/>
    </source>
</evidence>
<dbReference type="Gene3D" id="3.40.50.2300">
    <property type="match status" value="1"/>
</dbReference>
<protein>
    <submittedName>
        <fullName evidence="5">HTH-type transcriptional repressor PurR</fullName>
    </submittedName>
</protein>
<dbReference type="PANTHER" id="PTHR30146:SF109">
    <property type="entry name" value="HTH-TYPE TRANSCRIPTIONAL REGULATOR GALS"/>
    <property type="match status" value="1"/>
</dbReference>
<sequence>MLTARSMGIRVPDHISVLGVNGQEIGALVTPRLTSVWQSRGEQGSEAARRLLAWIGTGRKPESLLLPPKIVERESVRRMD</sequence>
<gene>
    <name evidence="5" type="primary">purR_37</name>
    <name evidence="5" type="ORF">SDC9_94098</name>
</gene>
<reference evidence="5" key="1">
    <citation type="submission" date="2019-08" db="EMBL/GenBank/DDBJ databases">
        <authorList>
            <person name="Kucharzyk K."/>
            <person name="Murdoch R.W."/>
            <person name="Higgins S."/>
            <person name="Loffler F."/>
        </authorList>
    </citation>
    <scope>NUCLEOTIDE SEQUENCE</scope>
</reference>
<dbReference type="InterPro" id="IPR046335">
    <property type="entry name" value="LacI/GalR-like_sensor"/>
</dbReference>
<evidence type="ECO:0000256" key="2">
    <source>
        <dbReference type="ARBA" id="ARBA00023125"/>
    </source>
</evidence>
<evidence type="ECO:0000256" key="1">
    <source>
        <dbReference type="ARBA" id="ARBA00023015"/>
    </source>
</evidence>
<keyword evidence="1" id="KW-0805">Transcription regulation</keyword>
<name>A0A645A3U9_9ZZZZ</name>
<accession>A0A645A3U9</accession>
<evidence type="ECO:0000256" key="3">
    <source>
        <dbReference type="ARBA" id="ARBA00023163"/>
    </source>
</evidence>
<comment type="caution">
    <text evidence="5">The sequence shown here is derived from an EMBL/GenBank/DDBJ whole genome shotgun (WGS) entry which is preliminary data.</text>
</comment>
<dbReference type="Pfam" id="PF13377">
    <property type="entry name" value="Peripla_BP_3"/>
    <property type="match status" value="1"/>
</dbReference>
<dbReference type="GO" id="GO:0003700">
    <property type="term" value="F:DNA-binding transcription factor activity"/>
    <property type="evidence" value="ECO:0007669"/>
    <property type="project" value="TreeGrafter"/>
</dbReference>
<dbReference type="PANTHER" id="PTHR30146">
    <property type="entry name" value="LACI-RELATED TRANSCRIPTIONAL REPRESSOR"/>
    <property type="match status" value="1"/>
</dbReference>
<dbReference type="EMBL" id="VSSQ01011659">
    <property type="protein sequence ID" value="MPM47388.1"/>
    <property type="molecule type" value="Genomic_DNA"/>
</dbReference>
<dbReference type="InterPro" id="IPR028082">
    <property type="entry name" value="Peripla_BP_I"/>
</dbReference>
<keyword evidence="2" id="KW-0238">DNA-binding</keyword>
<dbReference type="SUPFAM" id="SSF53822">
    <property type="entry name" value="Periplasmic binding protein-like I"/>
    <property type="match status" value="1"/>
</dbReference>
<evidence type="ECO:0000313" key="5">
    <source>
        <dbReference type="EMBL" id="MPM47388.1"/>
    </source>
</evidence>
<proteinExistence type="predicted"/>
<dbReference type="AlphaFoldDB" id="A0A645A3U9"/>
<organism evidence="5">
    <name type="scientific">bioreactor metagenome</name>
    <dbReference type="NCBI Taxonomy" id="1076179"/>
    <lineage>
        <taxon>unclassified sequences</taxon>
        <taxon>metagenomes</taxon>
        <taxon>ecological metagenomes</taxon>
    </lineage>
</organism>